<keyword evidence="2" id="KW-1185">Reference proteome</keyword>
<dbReference type="AlphaFoldDB" id="A0A5D0U6M8"/>
<sequence>MRANFEDSLQGLPPAAARLFRLLGVLPGGDVGPAAAAALADVPEDEARTLLAALADRDLAAESADGRYAVPGPARALARERAERDETEAGREAALRRVLDHLLSVAGEGGLHLDGLALLERERWSEAADELAERLDAAEHEDDPHGALLARHDLARALIGTGDLDRAIELLGLLPDEFAALPEPDQYNRARALASLGEAYLRAHRPVAATNFFGQALEILRKEDVVDLQAGMFVHLAEAARQRGDRAAEGAALDRAAELYERVAAEGP</sequence>
<dbReference type="InterPro" id="IPR011990">
    <property type="entry name" value="TPR-like_helical_dom_sf"/>
</dbReference>
<accession>A0A5D0U6M8</accession>
<protein>
    <submittedName>
        <fullName evidence="1">Tetratricopeptide repeat protein</fullName>
    </submittedName>
</protein>
<dbReference type="Proteomes" id="UP000322634">
    <property type="component" value="Unassembled WGS sequence"/>
</dbReference>
<evidence type="ECO:0000313" key="1">
    <source>
        <dbReference type="EMBL" id="TYC13624.1"/>
    </source>
</evidence>
<reference evidence="1 2" key="1">
    <citation type="submission" date="2019-08" db="EMBL/GenBank/DDBJ databases">
        <title>Actinomadura sp. nov. CYP1-5 isolated from mountain soil.</title>
        <authorList>
            <person name="Songsumanus A."/>
            <person name="Kuncharoen N."/>
            <person name="Kudo T."/>
            <person name="Yuki M."/>
            <person name="Igarashi Y."/>
            <person name="Tanasupawat S."/>
        </authorList>
    </citation>
    <scope>NUCLEOTIDE SEQUENCE [LARGE SCALE GENOMIC DNA]</scope>
    <source>
        <strain evidence="1 2">GKU157</strain>
    </source>
</reference>
<dbReference type="OrthoDB" id="3680669at2"/>
<name>A0A5D0U6M8_9ACTN</name>
<evidence type="ECO:0000313" key="2">
    <source>
        <dbReference type="Proteomes" id="UP000322634"/>
    </source>
</evidence>
<comment type="caution">
    <text evidence="1">The sequence shown here is derived from an EMBL/GenBank/DDBJ whole genome shotgun (WGS) entry which is preliminary data.</text>
</comment>
<gene>
    <name evidence="1" type="ORF">FXF65_18190</name>
</gene>
<dbReference type="SUPFAM" id="SSF48452">
    <property type="entry name" value="TPR-like"/>
    <property type="match status" value="1"/>
</dbReference>
<proteinExistence type="predicted"/>
<dbReference type="EMBL" id="VSFF01000007">
    <property type="protein sequence ID" value="TYC13624.1"/>
    <property type="molecule type" value="Genomic_DNA"/>
</dbReference>
<dbReference type="Gene3D" id="1.25.40.10">
    <property type="entry name" value="Tetratricopeptide repeat domain"/>
    <property type="match status" value="1"/>
</dbReference>
<dbReference type="RefSeq" id="WP_148351174.1">
    <property type="nucleotide sequence ID" value="NZ_JBHSBF010000010.1"/>
</dbReference>
<organism evidence="1 2">
    <name type="scientific">Actinomadura syzygii</name>
    <dbReference type="NCBI Taxonomy" id="1427538"/>
    <lineage>
        <taxon>Bacteria</taxon>
        <taxon>Bacillati</taxon>
        <taxon>Actinomycetota</taxon>
        <taxon>Actinomycetes</taxon>
        <taxon>Streptosporangiales</taxon>
        <taxon>Thermomonosporaceae</taxon>
        <taxon>Actinomadura</taxon>
    </lineage>
</organism>